<gene>
    <name evidence="2" type="ORF">GCM10025864_03480</name>
</gene>
<feature type="region of interest" description="Disordered" evidence="1">
    <location>
        <begin position="85"/>
        <end position="105"/>
    </location>
</feature>
<evidence type="ECO:0000313" key="3">
    <source>
        <dbReference type="Proteomes" id="UP001157091"/>
    </source>
</evidence>
<evidence type="ECO:0000313" key="2">
    <source>
        <dbReference type="EMBL" id="GMA22589.1"/>
    </source>
</evidence>
<proteinExistence type="predicted"/>
<dbReference type="Proteomes" id="UP001157091">
    <property type="component" value="Unassembled WGS sequence"/>
</dbReference>
<comment type="caution">
    <text evidence="2">The sequence shown here is derived from an EMBL/GenBank/DDBJ whole genome shotgun (WGS) entry which is preliminary data.</text>
</comment>
<dbReference type="EMBL" id="BSUK01000001">
    <property type="protein sequence ID" value="GMA22589.1"/>
    <property type="molecule type" value="Genomic_DNA"/>
</dbReference>
<sequence>MSVHLVGGGWSVGVEPDVFGRFVEEAGERATARGSRTARVVVVAVRDGDQVEHAAKLQAVLRAAGDALDVDVTVVPVAVAEGEPLPGEALAPEGNPVDGIVVGEG</sequence>
<keyword evidence="3" id="KW-1185">Reference proteome</keyword>
<reference evidence="3" key="1">
    <citation type="journal article" date="2019" name="Int. J. Syst. Evol. Microbiol.">
        <title>The Global Catalogue of Microorganisms (GCM) 10K type strain sequencing project: providing services to taxonomists for standard genome sequencing and annotation.</title>
        <authorList>
            <consortium name="The Broad Institute Genomics Platform"/>
            <consortium name="The Broad Institute Genome Sequencing Center for Infectious Disease"/>
            <person name="Wu L."/>
            <person name="Ma J."/>
        </authorList>
    </citation>
    <scope>NUCLEOTIDE SEQUENCE [LARGE SCALE GENOMIC DNA]</scope>
    <source>
        <strain evidence="3">NBRC 106348</strain>
    </source>
</reference>
<evidence type="ECO:0000256" key="1">
    <source>
        <dbReference type="SAM" id="MobiDB-lite"/>
    </source>
</evidence>
<organism evidence="2 3">
    <name type="scientific">Luteimicrobium album</name>
    <dbReference type="NCBI Taxonomy" id="1054550"/>
    <lineage>
        <taxon>Bacteria</taxon>
        <taxon>Bacillati</taxon>
        <taxon>Actinomycetota</taxon>
        <taxon>Actinomycetes</taxon>
        <taxon>Micrococcales</taxon>
        <taxon>Luteimicrobium</taxon>
    </lineage>
</organism>
<protein>
    <submittedName>
        <fullName evidence="2">Uncharacterized protein</fullName>
    </submittedName>
</protein>
<dbReference type="RefSeq" id="WP_284291689.1">
    <property type="nucleotide sequence ID" value="NZ_BSUK01000001.1"/>
</dbReference>
<accession>A0ABQ6HY28</accession>
<name>A0ABQ6HY28_9MICO</name>